<evidence type="ECO:0000256" key="1">
    <source>
        <dbReference type="ARBA" id="ARBA00004202"/>
    </source>
</evidence>
<reference evidence="10" key="1">
    <citation type="journal article" date="2019" name="Int. J. Syst. Evol. Microbiol.">
        <title>The Global Catalogue of Microorganisms (GCM) 10K type strain sequencing project: providing services to taxonomists for standard genome sequencing and annotation.</title>
        <authorList>
            <consortium name="The Broad Institute Genomics Platform"/>
            <consortium name="The Broad Institute Genome Sequencing Center for Infectious Disease"/>
            <person name="Wu L."/>
            <person name="Ma J."/>
        </authorList>
    </citation>
    <scope>NUCLEOTIDE SEQUENCE [LARGE SCALE GENOMIC DNA]</scope>
    <source>
        <strain evidence="10">CCUG 53903</strain>
    </source>
</reference>
<evidence type="ECO:0000256" key="7">
    <source>
        <dbReference type="SAM" id="MobiDB-lite"/>
    </source>
</evidence>
<dbReference type="Pfam" id="PF00005">
    <property type="entry name" value="ABC_tran"/>
    <property type="match status" value="1"/>
</dbReference>
<evidence type="ECO:0000256" key="5">
    <source>
        <dbReference type="ARBA" id="ARBA00022840"/>
    </source>
</evidence>
<keyword evidence="4" id="KW-0547">Nucleotide-binding</keyword>
<dbReference type="InterPro" id="IPR003439">
    <property type="entry name" value="ABC_transporter-like_ATP-bd"/>
</dbReference>
<sequence>MTALLTVTDLSLSPVLEEVSFTVERGEVVCVVGPPGNGATALIECLAGGTEPDAGHIEMLGATVGPGDRRPAGMAAALRGERLPDRMRIGDAVRLFSRLYGTRGLSGRLIDLLDLEPLMPKRFGGLTDGQRRRAMIGLALVGNPELTLLDEPTAGLREGSRNRIEATIDELRAGYGGVCVLLDDLAQAERLADRVVLLREGRILAEGAPSRLIGLLGSVHVLSVPPHLRVDRLSEVRVLPCAAATYLYGPRPALEAAVQELAPMSGDRVWSIRRPTLRDAYLTLSAVPDPPEPDPFGSEPAALEA</sequence>
<dbReference type="PANTHER" id="PTHR42711">
    <property type="entry name" value="ABC TRANSPORTER ATP-BINDING PROTEIN"/>
    <property type="match status" value="1"/>
</dbReference>
<feature type="domain" description="ABC transporter" evidence="8">
    <location>
        <begin position="1"/>
        <end position="225"/>
    </location>
</feature>
<gene>
    <name evidence="9" type="ORF">ACFPZ3_28365</name>
</gene>
<dbReference type="PROSITE" id="PS50893">
    <property type="entry name" value="ABC_TRANSPORTER_2"/>
    <property type="match status" value="1"/>
</dbReference>
<comment type="similarity">
    <text evidence="2">Belongs to the ABC transporter superfamily.</text>
</comment>
<keyword evidence="5 9" id="KW-0067">ATP-binding</keyword>
<evidence type="ECO:0000256" key="6">
    <source>
        <dbReference type="ARBA" id="ARBA00023251"/>
    </source>
</evidence>
<evidence type="ECO:0000256" key="2">
    <source>
        <dbReference type="ARBA" id="ARBA00005417"/>
    </source>
</evidence>
<evidence type="ECO:0000259" key="8">
    <source>
        <dbReference type="PROSITE" id="PS50893"/>
    </source>
</evidence>
<name>A0ABW1CTC0_9ACTN</name>
<evidence type="ECO:0000256" key="3">
    <source>
        <dbReference type="ARBA" id="ARBA00022448"/>
    </source>
</evidence>
<feature type="region of interest" description="Disordered" evidence="7">
    <location>
        <begin position="286"/>
        <end position="305"/>
    </location>
</feature>
<evidence type="ECO:0000313" key="9">
    <source>
        <dbReference type="EMBL" id="MFC5827793.1"/>
    </source>
</evidence>
<keyword evidence="6" id="KW-0046">Antibiotic resistance</keyword>
<dbReference type="InterPro" id="IPR027417">
    <property type="entry name" value="P-loop_NTPase"/>
</dbReference>
<protein>
    <submittedName>
        <fullName evidence="9">ATP-binding cassette domain-containing protein</fullName>
    </submittedName>
</protein>
<dbReference type="InterPro" id="IPR050763">
    <property type="entry name" value="ABC_transporter_ATP-binding"/>
</dbReference>
<evidence type="ECO:0000313" key="10">
    <source>
        <dbReference type="Proteomes" id="UP001596058"/>
    </source>
</evidence>
<dbReference type="GO" id="GO:0005524">
    <property type="term" value="F:ATP binding"/>
    <property type="evidence" value="ECO:0007669"/>
    <property type="project" value="UniProtKB-KW"/>
</dbReference>
<dbReference type="RefSeq" id="WP_379517294.1">
    <property type="nucleotide sequence ID" value="NZ_JBHSPA010000031.1"/>
</dbReference>
<keyword evidence="10" id="KW-1185">Reference proteome</keyword>
<dbReference type="EMBL" id="JBHSPA010000031">
    <property type="protein sequence ID" value="MFC5827793.1"/>
    <property type="molecule type" value="Genomic_DNA"/>
</dbReference>
<dbReference type="Proteomes" id="UP001596058">
    <property type="component" value="Unassembled WGS sequence"/>
</dbReference>
<organism evidence="9 10">
    <name type="scientific">Nonomuraea insulae</name>
    <dbReference type="NCBI Taxonomy" id="1616787"/>
    <lineage>
        <taxon>Bacteria</taxon>
        <taxon>Bacillati</taxon>
        <taxon>Actinomycetota</taxon>
        <taxon>Actinomycetes</taxon>
        <taxon>Streptosporangiales</taxon>
        <taxon>Streptosporangiaceae</taxon>
        <taxon>Nonomuraea</taxon>
    </lineage>
</organism>
<comment type="caution">
    <text evidence="9">The sequence shown here is derived from an EMBL/GenBank/DDBJ whole genome shotgun (WGS) entry which is preliminary data.</text>
</comment>
<proteinExistence type="inferred from homology"/>
<keyword evidence="3" id="KW-0813">Transport</keyword>
<comment type="subcellular location">
    <subcellularLocation>
        <location evidence="1">Cell membrane</location>
        <topology evidence="1">Peripheral membrane protein</topology>
    </subcellularLocation>
</comment>
<evidence type="ECO:0000256" key="4">
    <source>
        <dbReference type="ARBA" id="ARBA00022741"/>
    </source>
</evidence>
<dbReference type="Gene3D" id="3.40.50.300">
    <property type="entry name" value="P-loop containing nucleotide triphosphate hydrolases"/>
    <property type="match status" value="1"/>
</dbReference>
<accession>A0ABW1CTC0</accession>
<dbReference type="PANTHER" id="PTHR42711:SF5">
    <property type="entry name" value="ABC TRANSPORTER ATP-BINDING PROTEIN NATA"/>
    <property type="match status" value="1"/>
</dbReference>
<dbReference type="SUPFAM" id="SSF52540">
    <property type="entry name" value="P-loop containing nucleoside triphosphate hydrolases"/>
    <property type="match status" value="1"/>
</dbReference>